<keyword evidence="2" id="KW-1185">Reference proteome</keyword>
<evidence type="ECO:0000313" key="2">
    <source>
        <dbReference type="Proteomes" id="UP000199283"/>
    </source>
</evidence>
<dbReference type="RefSeq" id="WP_092763308.1">
    <property type="nucleotide sequence ID" value="NZ_FNZQ01000004.1"/>
</dbReference>
<dbReference type="OrthoDB" id="7869763at2"/>
<proteinExistence type="predicted"/>
<accession>A0A1H7PJH5</accession>
<gene>
    <name evidence="1" type="ORF">SAMN04488526_2565</name>
</gene>
<protein>
    <submittedName>
        <fullName evidence="1">Uncharacterized protein</fullName>
    </submittedName>
</protein>
<dbReference type="AlphaFoldDB" id="A0A1H7PJH5"/>
<reference evidence="1 2" key="1">
    <citation type="submission" date="2016-10" db="EMBL/GenBank/DDBJ databases">
        <authorList>
            <person name="de Groot N.N."/>
        </authorList>
    </citation>
    <scope>NUCLEOTIDE SEQUENCE [LARGE SCALE GENOMIC DNA]</scope>
    <source>
        <strain evidence="1 2">DSM 14858</strain>
    </source>
</reference>
<dbReference type="EMBL" id="FNZQ01000004">
    <property type="protein sequence ID" value="SEL35923.1"/>
    <property type="molecule type" value="Genomic_DNA"/>
</dbReference>
<dbReference type="Proteomes" id="UP000199283">
    <property type="component" value="Unassembled WGS sequence"/>
</dbReference>
<evidence type="ECO:0000313" key="1">
    <source>
        <dbReference type="EMBL" id="SEL35923.1"/>
    </source>
</evidence>
<name>A0A1H7PJH5_9RHOB</name>
<organism evidence="1 2">
    <name type="scientific">Jannaschia helgolandensis</name>
    <dbReference type="NCBI Taxonomy" id="188906"/>
    <lineage>
        <taxon>Bacteria</taxon>
        <taxon>Pseudomonadati</taxon>
        <taxon>Pseudomonadota</taxon>
        <taxon>Alphaproteobacteria</taxon>
        <taxon>Rhodobacterales</taxon>
        <taxon>Roseobacteraceae</taxon>
        <taxon>Jannaschia</taxon>
    </lineage>
</organism>
<sequence>MITLLTMHELHGLTAQELGELHQLFSMLLIETEPDTPDRRNILASLENIERAIGCQARPAARPARTR</sequence>